<dbReference type="AlphaFoldDB" id="A0A498KBP1"/>
<dbReference type="EMBL" id="RDQH01000329">
    <property type="protein sequence ID" value="RXI04938.1"/>
    <property type="molecule type" value="Genomic_DNA"/>
</dbReference>
<comment type="caution">
    <text evidence="1">The sequence shown here is derived from an EMBL/GenBank/DDBJ whole genome shotgun (WGS) entry which is preliminary data.</text>
</comment>
<evidence type="ECO:0000313" key="2">
    <source>
        <dbReference type="Proteomes" id="UP000290289"/>
    </source>
</evidence>
<organism evidence="1 2">
    <name type="scientific">Malus domestica</name>
    <name type="common">Apple</name>
    <name type="synonym">Pyrus malus</name>
    <dbReference type="NCBI Taxonomy" id="3750"/>
    <lineage>
        <taxon>Eukaryota</taxon>
        <taxon>Viridiplantae</taxon>
        <taxon>Streptophyta</taxon>
        <taxon>Embryophyta</taxon>
        <taxon>Tracheophyta</taxon>
        <taxon>Spermatophyta</taxon>
        <taxon>Magnoliopsida</taxon>
        <taxon>eudicotyledons</taxon>
        <taxon>Gunneridae</taxon>
        <taxon>Pentapetalae</taxon>
        <taxon>rosids</taxon>
        <taxon>fabids</taxon>
        <taxon>Rosales</taxon>
        <taxon>Rosaceae</taxon>
        <taxon>Amygdaloideae</taxon>
        <taxon>Maleae</taxon>
        <taxon>Malus</taxon>
    </lineage>
</organism>
<proteinExistence type="predicted"/>
<protein>
    <submittedName>
        <fullName evidence="1">Uncharacterized protein</fullName>
    </submittedName>
</protein>
<name>A0A498KBP1_MALDO</name>
<accession>A0A498KBP1</accession>
<reference evidence="1 2" key="1">
    <citation type="submission" date="2018-10" db="EMBL/GenBank/DDBJ databases">
        <title>A high-quality apple genome assembly.</title>
        <authorList>
            <person name="Hu J."/>
        </authorList>
    </citation>
    <scope>NUCLEOTIDE SEQUENCE [LARGE SCALE GENOMIC DNA]</scope>
    <source>
        <strain evidence="2">cv. HFTH1</strain>
        <tissue evidence="1">Young leaf</tissue>
    </source>
</reference>
<sequence>MEGNGPSKLVIKEVSSSEEDVGPTPLKPRRCWILDIRRDYSMSPLLRKWQITSAYGLLRLRCFCGGGGWLLWFVIRFNCCEINQLWKLDMENVVLKFGRDCIGVAVGGNWEFYAETLPFVVMTKWPFTKHP</sequence>
<gene>
    <name evidence="1" type="ORF">DVH24_039212</name>
</gene>
<keyword evidence="2" id="KW-1185">Reference proteome</keyword>
<evidence type="ECO:0000313" key="1">
    <source>
        <dbReference type="EMBL" id="RXI04938.1"/>
    </source>
</evidence>
<dbReference type="Proteomes" id="UP000290289">
    <property type="component" value="Chromosome 3"/>
</dbReference>